<dbReference type="InterPro" id="IPR012340">
    <property type="entry name" value="NA-bd_OB-fold"/>
</dbReference>
<dbReference type="PANTHER" id="PTHR33991">
    <property type="entry name" value="DNA REPAIR PROTEIN RECO"/>
    <property type="match status" value="1"/>
</dbReference>
<dbReference type="GO" id="GO:0006310">
    <property type="term" value="P:DNA recombination"/>
    <property type="evidence" value="ECO:0007669"/>
    <property type="project" value="UniProtKB-UniRule"/>
</dbReference>
<reference evidence="9" key="2">
    <citation type="submission" date="2024-09" db="EMBL/GenBank/DDBJ databases">
        <authorList>
            <person name="Veyrier F.J."/>
        </authorList>
    </citation>
    <scope>NUCLEOTIDE SEQUENCE</scope>
    <source>
        <strain evidence="9">17694</strain>
    </source>
</reference>
<dbReference type="GO" id="GO:0043590">
    <property type="term" value="C:bacterial nucleoid"/>
    <property type="evidence" value="ECO:0007669"/>
    <property type="project" value="TreeGrafter"/>
</dbReference>
<dbReference type="SUPFAM" id="SSF50249">
    <property type="entry name" value="Nucleic acid-binding proteins"/>
    <property type="match status" value="1"/>
</dbReference>
<gene>
    <name evidence="7 9" type="primary">recO</name>
    <name evidence="9" type="ORF">LVJ77_00335</name>
</gene>
<dbReference type="PANTHER" id="PTHR33991:SF1">
    <property type="entry name" value="DNA REPAIR PROTEIN RECO"/>
    <property type="match status" value="1"/>
</dbReference>
<keyword evidence="10" id="KW-1185">Reference proteome</keyword>
<evidence type="ECO:0000313" key="9">
    <source>
        <dbReference type="EMBL" id="UOP04866.1"/>
    </source>
</evidence>
<evidence type="ECO:0000256" key="6">
    <source>
        <dbReference type="ARBA" id="ARBA00033409"/>
    </source>
</evidence>
<evidence type="ECO:0000256" key="3">
    <source>
        <dbReference type="ARBA" id="ARBA00022763"/>
    </source>
</evidence>
<keyword evidence="5 7" id="KW-0234">DNA repair</keyword>
<dbReference type="KEGG" id="ckh:LVJ77_00335"/>
<dbReference type="HAMAP" id="MF_00201">
    <property type="entry name" value="RecO"/>
    <property type="match status" value="1"/>
</dbReference>
<sequence>MSRDRINGQPVFLLHSKAWRENSLRLEVFSRDYGRVALLARSARTRGSELRGVVVPFVPFSASWYGREELKTLHRAEWLGGWAQPQGQSLFSSLYVNELVCRLTAPEDPNPPLYDALAQALRDICCHRRHTAALRRFEWALLHALGLCADWQQDADGNAVSAQARYRICPESPPQRLPDGAPAPDAGITVYGRVLAGIRNGILDDDGDVRAAAALMKMLVGFRLPEPQTRTVLQQLKAFKSRLPPAPPERVII</sequence>
<evidence type="ECO:0000259" key="8">
    <source>
        <dbReference type="Pfam" id="PF11967"/>
    </source>
</evidence>
<dbReference type="Proteomes" id="UP000831534">
    <property type="component" value="Chromosome"/>
</dbReference>
<evidence type="ECO:0000313" key="10">
    <source>
        <dbReference type="Proteomes" id="UP000831534"/>
    </source>
</evidence>
<evidence type="ECO:0000256" key="1">
    <source>
        <dbReference type="ARBA" id="ARBA00007452"/>
    </source>
</evidence>
<dbReference type="SUPFAM" id="SSF57863">
    <property type="entry name" value="ArfGap/RecO-like zinc finger"/>
    <property type="match status" value="1"/>
</dbReference>
<dbReference type="Gene3D" id="2.40.50.140">
    <property type="entry name" value="Nucleic acid-binding proteins"/>
    <property type="match status" value="1"/>
</dbReference>
<name>A0A8T9MWN7_9NEIS</name>
<keyword evidence="4 7" id="KW-0233">DNA recombination</keyword>
<dbReference type="InterPro" id="IPR022572">
    <property type="entry name" value="DNA_rep/recomb_RecO_N"/>
</dbReference>
<dbReference type="RefSeq" id="WP_027008960.1">
    <property type="nucleotide sequence ID" value="NZ_CP091521.1"/>
</dbReference>
<reference evidence="9" key="1">
    <citation type="journal article" date="2022" name="Res Sq">
        <title>Evolution of multicellular longitudinally dividing oral cavity symbionts (Neisseriaceae).</title>
        <authorList>
            <person name="Nyongesa S."/>
            <person name="Weber P."/>
            <person name="Bernet E."/>
            <person name="Pullido F."/>
            <person name="Nieckarz M."/>
            <person name="Delaby M."/>
            <person name="Nieves C."/>
            <person name="Viehboeck T."/>
            <person name="Krause N."/>
            <person name="Rivera-Millot A."/>
            <person name="Nakamura A."/>
            <person name="Vischer N."/>
            <person name="VanNieuwenhze M."/>
            <person name="Brun Y."/>
            <person name="Cava F."/>
            <person name="Bulgheresi S."/>
            <person name="Veyrier F."/>
        </authorList>
    </citation>
    <scope>NUCLEOTIDE SEQUENCE</scope>
    <source>
        <strain evidence="9">17694</strain>
    </source>
</reference>
<organism evidence="9 10">
    <name type="scientific">Conchiformibius kuhniae</name>
    <dbReference type="NCBI Taxonomy" id="211502"/>
    <lineage>
        <taxon>Bacteria</taxon>
        <taxon>Pseudomonadati</taxon>
        <taxon>Pseudomonadota</taxon>
        <taxon>Betaproteobacteria</taxon>
        <taxon>Neisseriales</taxon>
        <taxon>Neisseriaceae</taxon>
        <taxon>Conchiformibius</taxon>
    </lineage>
</organism>
<evidence type="ECO:0000256" key="2">
    <source>
        <dbReference type="ARBA" id="ARBA00021310"/>
    </source>
</evidence>
<evidence type="ECO:0000256" key="7">
    <source>
        <dbReference type="HAMAP-Rule" id="MF_00201"/>
    </source>
</evidence>
<dbReference type="GO" id="GO:0006302">
    <property type="term" value="P:double-strand break repair"/>
    <property type="evidence" value="ECO:0007669"/>
    <property type="project" value="TreeGrafter"/>
</dbReference>
<comment type="function">
    <text evidence="7">Involved in DNA repair and RecF pathway recombination.</text>
</comment>
<dbReference type="Pfam" id="PF02565">
    <property type="entry name" value="RecO_C"/>
    <property type="match status" value="1"/>
</dbReference>
<dbReference type="InterPro" id="IPR003717">
    <property type="entry name" value="RecO"/>
</dbReference>
<feature type="domain" description="DNA replication/recombination mediator RecO N-terminal" evidence="8">
    <location>
        <begin position="12"/>
        <end position="80"/>
    </location>
</feature>
<dbReference type="NCBIfam" id="TIGR00613">
    <property type="entry name" value="reco"/>
    <property type="match status" value="1"/>
</dbReference>
<keyword evidence="3 7" id="KW-0227">DNA damage</keyword>
<protein>
    <recommendedName>
        <fullName evidence="2 7">DNA repair protein RecO</fullName>
    </recommendedName>
    <alternativeName>
        <fullName evidence="6 7">Recombination protein O</fullName>
    </alternativeName>
</protein>
<evidence type="ECO:0000256" key="4">
    <source>
        <dbReference type="ARBA" id="ARBA00023172"/>
    </source>
</evidence>
<accession>A0A8T9MWN7</accession>
<evidence type="ECO:0000256" key="5">
    <source>
        <dbReference type="ARBA" id="ARBA00023204"/>
    </source>
</evidence>
<dbReference type="EMBL" id="CP091521">
    <property type="protein sequence ID" value="UOP04866.1"/>
    <property type="molecule type" value="Genomic_DNA"/>
</dbReference>
<dbReference type="InterPro" id="IPR037278">
    <property type="entry name" value="ARFGAP/RecO"/>
</dbReference>
<dbReference type="AlphaFoldDB" id="A0A8T9MWN7"/>
<dbReference type="InterPro" id="IPR042242">
    <property type="entry name" value="RecO_C"/>
</dbReference>
<dbReference type="Gene3D" id="1.20.1440.120">
    <property type="entry name" value="Recombination protein O, C-terminal domain"/>
    <property type="match status" value="1"/>
</dbReference>
<dbReference type="Pfam" id="PF11967">
    <property type="entry name" value="RecO_N"/>
    <property type="match status" value="1"/>
</dbReference>
<comment type="similarity">
    <text evidence="1 7">Belongs to the RecO family.</text>
</comment>
<proteinExistence type="inferred from homology"/>